<dbReference type="Gene3D" id="3.90.70.10">
    <property type="entry name" value="Cysteine proteinases"/>
    <property type="match status" value="1"/>
</dbReference>
<evidence type="ECO:0000313" key="5">
    <source>
        <dbReference type="Proteomes" id="UP000029723"/>
    </source>
</evidence>
<evidence type="ECO:0000313" key="4">
    <source>
        <dbReference type="EMBL" id="KGI22583.1"/>
    </source>
</evidence>
<dbReference type="InterPro" id="IPR004134">
    <property type="entry name" value="Peptidase_C1B"/>
</dbReference>
<evidence type="ECO:0000256" key="1">
    <source>
        <dbReference type="ARBA" id="ARBA00022670"/>
    </source>
</evidence>
<dbReference type="PANTHER" id="PTHR10363:SF2">
    <property type="entry name" value="BLEOMYCIN HYDROLASE"/>
    <property type="match status" value="1"/>
</dbReference>
<dbReference type="PROSITE" id="PS51257">
    <property type="entry name" value="PROKAR_LIPOPROTEIN"/>
    <property type="match status" value="1"/>
</dbReference>
<dbReference type="GO" id="GO:0043418">
    <property type="term" value="P:homocysteine catabolic process"/>
    <property type="evidence" value="ECO:0007669"/>
    <property type="project" value="TreeGrafter"/>
</dbReference>
<dbReference type="GO" id="GO:0070005">
    <property type="term" value="F:cysteine-type aminopeptidase activity"/>
    <property type="evidence" value="ECO:0007669"/>
    <property type="project" value="InterPro"/>
</dbReference>
<dbReference type="GO" id="GO:0006508">
    <property type="term" value="P:proteolysis"/>
    <property type="evidence" value="ECO:0007669"/>
    <property type="project" value="UniProtKB-KW"/>
</dbReference>
<dbReference type="GO" id="GO:0009636">
    <property type="term" value="P:response to toxic substance"/>
    <property type="evidence" value="ECO:0007669"/>
    <property type="project" value="TreeGrafter"/>
</dbReference>
<dbReference type="SUPFAM" id="SSF54001">
    <property type="entry name" value="Cysteine proteinases"/>
    <property type="match status" value="1"/>
</dbReference>
<dbReference type="GO" id="GO:0005737">
    <property type="term" value="C:cytoplasm"/>
    <property type="evidence" value="ECO:0007669"/>
    <property type="project" value="TreeGrafter"/>
</dbReference>
<gene>
    <name evidence="4" type="ORF">HMPREF9304_03415</name>
</gene>
<keyword evidence="1 4" id="KW-0645">Protease</keyword>
<protein>
    <submittedName>
        <fullName evidence="4">Cysteine protease</fullName>
    </submittedName>
</protein>
<keyword evidence="2" id="KW-0378">Hydrolase</keyword>
<sequence>MNRIWTACLLVIAILMGCSQPLPPTRVDERFTDDVLIKTTPVKNQGASSLCWLYAMLGTIESERLMMGDSVDLSVDYLARKLLEEQTQEAFFMRGKKTILLRGVASMTLDLIQRYGLLHEDSYPAKNVNYNVLRRKMRHLASCVSSLSQLRHLMEDKLDQELGSLPRFVFFLHAEYTPLEFAHSVCLPQEYLSLTSFTHHPYGDSFVLEIPDNQFRQAFKNLPLDTLMMHLKKALQAGHPVCWEGDISEPGFSFANGVATLDNAPVHVTAEMRQRGFETLKTTDDHCMVLVGMAHDKQGRVFFKAKNSWGTNSRYQGYMYLSEAYVRFKTIALYMSQAAYHQSTVR</sequence>
<organism evidence="4 5">
    <name type="scientific">Hoylesella timonensis S9-PR14</name>
    <dbReference type="NCBI Taxonomy" id="1401062"/>
    <lineage>
        <taxon>Bacteria</taxon>
        <taxon>Pseudomonadati</taxon>
        <taxon>Bacteroidota</taxon>
        <taxon>Bacteroidia</taxon>
        <taxon>Bacteroidales</taxon>
        <taxon>Prevotellaceae</taxon>
        <taxon>Hoylesella</taxon>
    </lineage>
</organism>
<dbReference type="PANTHER" id="PTHR10363">
    <property type="entry name" value="BLEOMYCIN HYDROLASE"/>
    <property type="match status" value="1"/>
</dbReference>
<dbReference type="AlphaFoldDB" id="A0A098YVD5"/>
<dbReference type="EMBL" id="JRPQ01000065">
    <property type="protein sequence ID" value="KGI22583.1"/>
    <property type="molecule type" value="Genomic_DNA"/>
</dbReference>
<accession>A0A098YVD5</accession>
<dbReference type="InterPro" id="IPR038765">
    <property type="entry name" value="Papain-like_cys_pep_sf"/>
</dbReference>
<dbReference type="Proteomes" id="UP000029723">
    <property type="component" value="Unassembled WGS sequence"/>
</dbReference>
<keyword evidence="3" id="KW-0788">Thiol protease</keyword>
<proteinExistence type="predicted"/>
<dbReference type="OrthoDB" id="9814054at2"/>
<dbReference type="Pfam" id="PF03051">
    <property type="entry name" value="Peptidase_C1_2"/>
    <property type="match status" value="1"/>
</dbReference>
<evidence type="ECO:0000256" key="2">
    <source>
        <dbReference type="ARBA" id="ARBA00022801"/>
    </source>
</evidence>
<dbReference type="RefSeq" id="WP_036926395.1">
    <property type="nucleotide sequence ID" value="NZ_JRPQ01000065.1"/>
</dbReference>
<name>A0A098YVD5_9BACT</name>
<evidence type="ECO:0000256" key="3">
    <source>
        <dbReference type="ARBA" id="ARBA00022807"/>
    </source>
</evidence>
<comment type="caution">
    <text evidence="4">The sequence shown here is derived from an EMBL/GenBank/DDBJ whole genome shotgun (WGS) entry which is preliminary data.</text>
</comment>
<reference evidence="4 5" key="1">
    <citation type="submission" date="2014-07" db="EMBL/GenBank/DDBJ databases">
        <authorList>
            <person name="McCorrison J."/>
            <person name="Sanka R."/>
            <person name="Torralba M."/>
            <person name="Gillis M."/>
            <person name="Haft D.H."/>
            <person name="Methe B."/>
            <person name="Sutton G."/>
            <person name="Nelson K.E."/>
        </authorList>
    </citation>
    <scope>NUCLEOTIDE SEQUENCE [LARGE SCALE GENOMIC DNA]</scope>
    <source>
        <strain evidence="4 5">S9-PR14</strain>
    </source>
</reference>